<organism evidence="2 3">
    <name type="scientific">Symbiodinium natans</name>
    <dbReference type="NCBI Taxonomy" id="878477"/>
    <lineage>
        <taxon>Eukaryota</taxon>
        <taxon>Sar</taxon>
        <taxon>Alveolata</taxon>
        <taxon>Dinophyceae</taxon>
        <taxon>Suessiales</taxon>
        <taxon>Symbiodiniaceae</taxon>
        <taxon>Symbiodinium</taxon>
    </lineage>
</organism>
<gene>
    <name evidence="2" type="ORF">SNAT2548_LOCUS25350</name>
</gene>
<dbReference type="EMBL" id="CAJNDS010002389">
    <property type="protein sequence ID" value="CAE7457976.1"/>
    <property type="molecule type" value="Genomic_DNA"/>
</dbReference>
<feature type="compositionally biased region" description="Polar residues" evidence="1">
    <location>
        <begin position="29"/>
        <end position="42"/>
    </location>
</feature>
<dbReference type="AlphaFoldDB" id="A0A812RW13"/>
<keyword evidence="3" id="KW-1185">Reference proteome</keyword>
<comment type="caution">
    <text evidence="2">The sequence shown here is derived from an EMBL/GenBank/DDBJ whole genome shotgun (WGS) entry which is preliminary data.</text>
</comment>
<name>A0A812RW13_9DINO</name>
<evidence type="ECO:0000313" key="2">
    <source>
        <dbReference type="EMBL" id="CAE7457976.1"/>
    </source>
</evidence>
<feature type="region of interest" description="Disordered" evidence="1">
    <location>
        <begin position="1"/>
        <end position="76"/>
    </location>
</feature>
<evidence type="ECO:0000256" key="1">
    <source>
        <dbReference type="SAM" id="MobiDB-lite"/>
    </source>
</evidence>
<protein>
    <submittedName>
        <fullName evidence="2">Uncharacterized protein</fullName>
    </submittedName>
</protein>
<reference evidence="2" key="1">
    <citation type="submission" date="2021-02" db="EMBL/GenBank/DDBJ databases">
        <authorList>
            <person name="Dougan E. K."/>
            <person name="Rhodes N."/>
            <person name="Thang M."/>
            <person name="Chan C."/>
        </authorList>
    </citation>
    <scope>NUCLEOTIDE SEQUENCE</scope>
</reference>
<feature type="compositionally biased region" description="Basic and acidic residues" evidence="1">
    <location>
        <begin position="1"/>
        <end position="24"/>
    </location>
</feature>
<proteinExistence type="predicted"/>
<accession>A0A812RW13</accession>
<dbReference type="Proteomes" id="UP000604046">
    <property type="component" value="Unassembled WGS sequence"/>
</dbReference>
<evidence type="ECO:0000313" key="3">
    <source>
        <dbReference type="Proteomes" id="UP000604046"/>
    </source>
</evidence>
<sequence length="199" mass="21147">MIPSDEKGEGGEGNAEKAAAKQADDGIQVTVTAAQQGTSSQALKPPPAARNSSKAATHHSALLAPVPAPKRLPRSRSKQNLLASLQALTQELQARKHRSSDLVAANTEMRGRAATEECEGDKSASCRDPGGTFTELARCVLNRDVAKVSELVLSGVSVNMALREEHGGFVRFSTLLHAAARKHFFQSKPTAALSWTVLR</sequence>